<evidence type="ECO:0000313" key="2">
    <source>
        <dbReference type="EMBL" id="CAH8249545.1"/>
    </source>
</evidence>
<evidence type="ECO:0000313" key="3">
    <source>
        <dbReference type="Proteomes" id="UP001154322"/>
    </source>
</evidence>
<accession>A0ABN8UI43</accession>
<keyword evidence="3" id="KW-1185">Reference proteome</keyword>
<reference evidence="2" key="1">
    <citation type="submission" date="2022-06" db="EMBL/GenBank/DDBJ databases">
        <authorList>
            <person name="Dietemann V."/>
            <person name="Ory F."/>
            <person name="Dainat B."/>
            <person name="Oberhansli S."/>
        </authorList>
    </citation>
    <scope>NUCLEOTIDE SEQUENCE</scope>
    <source>
        <strain evidence="2">Ena-SAMPLE-TAB-26-04-2022-14:26:32:270-5432</strain>
    </source>
</reference>
<comment type="caution">
    <text evidence="2">The sequence shown here is derived from an EMBL/GenBank/DDBJ whole genome shotgun (WGS) entry which is preliminary data.</text>
</comment>
<dbReference type="PANTHER" id="PTHR36833:SF1">
    <property type="entry name" value="INTEGRAL MEMBRANE TRANSPORT PROTEIN"/>
    <property type="match status" value="1"/>
</dbReference>
<dbReference type="InterPro" id="IPR010390">
    <property type="entry name" value="ABC-2_transporter-like"/>
</dbReference>
<feature type="transmembrane region" description="Helical" evidence="1">
    <location>
        <begin position="20"/>
        <end position="41"/>
    </location>
</feature>
<feature type="transmembrane region" description="Helical" evidence="1">
    <location>
        <begin position="111"/>
        <end position="129"/>
    </location>
</feature>
<dbReference type="EMBL" id="CALYLO010000017">
    <property type="protein sequence ID" value="CAH8249545.1"/>
    <property type="molecule type" value="Genomic_DNA"/>
</dbReference>
<feature type="transmembrane region" description="Helical" evidence="1">
    <location>
        <begin position="190"/>
        <end position="210"/>
    </location>
</feature>
<keyword evidence="1" id="KW-0472">Membrane</keyword>
<dbReference type="PANTHER" id="PTHR36833">
    <property type="entry name" value="SLR0610 PROTEIN-RELATED"/>
    <property type="match status" value="1"/>
</dbReference>
<feature type="transmembrane region" description="Helical" evidence="1">
    <location>
        <begin position="141"/>
        <end position="169"/>
    </location>
</feature>
<protein>
    <submittedName>
        <fullName evidence="2">ABC-2 family transporter protein</fullName>
    </submittedName>
</protein>
<proteinExistence type="predicted"/>
<dbReference type="RefSeq" id="WP_249724997.1">
    <property type="nucleotide sequence ID" value="NZ_AP031286.1"/>
</dbReference>
<organism evidence="2 3">
    <name type="scientific">Paenibacillus melissococcoides</name>
    <dbReference type="NCBI Taxonomy" id="2912268"/>
    <lineage>
        <taxon>Bacteria</taxon>
        <taxon>Bacillati</taxon>
        <taxon>Bacillota</taxon>
        <taxon>Bacilli</taxon>
        <taxon>Bacillales</taxon>
        <taxon>Paenibacillaceae</taxon>
        <taxon>Paenibacillus</taxon>
    </lineage>
</organism>
<gene>
    <name evidence="2" type="ORF">WJ0W_006730</name>
</gene>
<feature type="transmembrane region" description="Helical" evidence="1">
    <location>
        <begin position="53"/>
        <end position="75"/>
    </location>
</feature>
<feature type="transmembrane region" description="Helical" evidence="1">
    <location>
        <begin position="230"/>
        <end position="250"/>
    </location>
</feature>
<keyword evidence="1" id="KW-0812">Transmembrane</keyword>
<sequence>MFFHFIVIYLKTILEYRFSFFMSMVANIVRKFAEYLSIWLLMNQFHLIKGWDFLDVLLLFNINQFAISLAGLFFWSPMMDLERLVRDGQLDGMLVRPINLFSHLIMRKFDVTFLGNLGLSVAVFIYYFLHTPTPWNLAMYGWFILTLIGAVLIYAAIHVFIGTFSFWIVRMNMVLATVLDFRRFLFFPITIYDRLVQLLLTFVIPLGFVNYYPLDFLLGKMEVSVVTPELLPVISFMLGATLFWLSYLFFQQGVNKYESTGS</sequence>
<name>A0ABN8UI43_9BACL</name>
<dbReference type="Pfam" id="PF06182">
    <property type="entry name" value="ABC2_membrane_6"/>
    <property type="match status" value="1"/>
</dbReference>
<dbReference type="Proteomes" id="UP001154322">
    <property type="component" value="Unassembled WGS sequence"/>
</dbReference>
<evidence type="ECO:0000256" key="1">
    <source>
        <dbReference type="SAM" id="Phobius"/>
    </source>
</evidence>
<keyword evidence="1" id="KW-1133">Transmembrane helix</keyword>